<dbReference type="InterPro" id="IPR002933">
    <property type="entry name" value="Peptidase_M20"/>
</dbReference>
<dbReference type="AlphaFoldDB" id="A0A433RS97"/>
<reference evidence="4 5" key="1">
    <citation type="submission" date="2014-11" db="EMBL/GenBank/DDBJ databases">
        <title>Genome sequence and analysis of novel Kurthia sp.</title>
        <authorList>
            <person name="Lawson J.N."/>
            <person name="Gonzalez J.E."/>
            <person name="Rinauldi L."/>
            <person name="Xuan Z."/>
            <person name="Firman A."/>
            <person name="Shaddox L."/>
            <person name="Trudeau A."/>
            <person name="Shah S."/>
            <person name="Reiman D."/>
        </authorList>
    </citation>
    <scope>NUCLEOTIDE SEQUENCE [LARGE SCALE GENOMIC DNA]</scope>
    <source>
        <strain evidence="4 5">3B1D</strain>
    </source>
</reference>
<evidence type="ECO:0000313" key="5">
    <source>
        <dbReference type="Proteomes" id="UP000288623"/>
    </source>
</evidence>
<dbReference type="InterPro" id="IPR036264">
    <property type="entry name" value="Bact_exopeptidase_dim_dom"/>
</dbReference>
<dbReference type="SUPFAM" id="SSF55031">
    <property type="entry name" value="Bacterial exopeptidase dimerisation domain"/>
    <property type="match status" value="1"/>
</dbReference>
<sequence length="384" mass="42095">MKDLQKQLIIWRRHLHQYPELSYHEVETAAYVEKQLQTMPNLHLSKLTETSVLAVLKGTKPGKTIALRADMDALPIQEETDLPFQSKHAGVMHSCGHDAHTAMLLGAARELSARGTDFAGEIRFIFQHGEEVAPGGAVDLVAKGIMNDVDYIFALHVHPDYETGQIALRSGKMNAAGDDFQITVRGKGGHASEPYKAIDPLIIGTEIVAALQTIVSRKMPTFDTPVLSVTMFHCGSAPNIIDDQAKIGGTIRSHNERVRVASREQLEKIVHNVCLMHGATASVDWDLGCSAVINDEEATAYAEQAAIAVVGEMRTVPIPEPLFIAEDFSAYTEVVPGAMQLLGVYNKALGDPYPLHHAKFRLDERALINGSRYFIQLAEDLCPT</sequence>
<accession>A0A433RS97</accession>
<dbReference type="PANTHER" id="PTHR11014:SF63">
    <property type="entry name" value="METALLOPEPTIDASE, PUTATIVE (AFU_ORTHOLOGUE AFUA_6G09600)-RELATED"/>
    <property type="match status" value="1"/>
</dbReference>
<evidence type="ECO:0000256" key="1">
    <source>
        <dbReference type="ARBA" id="ARBA00022801"/>
    </source>
</evidence>
<comment type="caution">
    <text evidence="4">The sequence shown here is derived from an EMBL/GenBank/DDBJ whole genome shotgun (WGS) entry which is preliminary data.</text>
</comment>
<dbReference type="Pfam" id="PF07687">
    <property type="entry name" value="M20_dimer"/>
    <property type="match status" value="1"/>
</dbReference>
<feature type="binding site" evidence="2">
    <location>
        <position position="95"/>
    </location>
    <ligand>
        <name>Mn(2+)</name>
        <dbReference type="ChEBI" id="CHEBI:29035"/>
        <label>2</label>
    </ligand>
</feature>
<dbReference type="OrthoDB" id="2416606at2"/>
<dbReference type="SUPFAM" id="SSF53187">
    <property type="entry name" value="Zn-dependent exopeptidases"/>
    <property type="match status" value="1"/>
</dbReference>
<evidence type="ECO:0000259" key="3">
    <source>
        <dbReference type="Pfam" id="PF07687"/>
    </source>
</evidence>
<name>A0A433RS97_9BACL</name>
<organism evidence="4 5">
    <name type="scientific">Candidatus Kurthia intestinigallinarum</name>
    <dbReference type="NCBI Taxonomy" id="1562256"/>
    <lineage>
        <taxon>Bacteria</taxon>
        <taxon>Bacillati</taxon>
        <taxon>Bacillota</taxon>
        <taxon>Bacilli</taxon>
        <taxon>Bacillales</taxon>
        <taxon>Caryophanaceae</taxon>
        <taxon>Kurthia</taxon>
    </lineage>
</organism>
<keyword evidence="5" id="KW-1185">Reference proteome</keyword>
<dbReference type="PANTHER" id="PTHR11014">
    <property type="entry name" value="PEPTIDASE M20 FAMILY MEMBER"/>
    <property type="match status" value="1"/>
</dbReference>
<evidence type="ECO:0000256" key="2">
    <source>
        <dbReference type="PIRSR" id="PIRSR005962-1"/>
    </source>
</evidence>
<proteinExistence type="predicted"/>
<dbReference type="InterPro" id="IPR011650">
    <property type="entry name" value="Peptidase_M20_dimer"/>
</dbReference>
<dbReference type="Gene3D" id="3.40.630.10">
    <property type="entry name" value="Zn peptidases"/>
    <property type="match status" value="1"/>
</dbReference>
<dbReference type="GO" id="GO:0050118">
    <property type="term" value="F:N-acetyldiaminopimelate deacetylase activity"/>
    <property type="evidence" value="ECO:0007669"/>
    <property type="project" value="UniProtKB-ARBA"/>
</dbReference>
<feature type="binding site" evidence="2">
    <location>
        <position position="97"/>
    </location>
    <ligand>
        <name>Mn(2+)</name>
        <dbReference type="ChEBI" id="CHEBI:29035"/>
        <label>2</label>
    </ligand>
</feature>
<dbReference type="GO" id="GO:0046872">
    <property type="term" value="F:metal ion binding"/>
    <property type="evidence" value="ECO:0007669"/>
    <property type="project" value="UniProtKB-KW"/>
</dbReference>
<keyword evidence="1 4" id="KW-0378">Hydrolase</keyword>
<dbReference type="PIRSF" id="PIRSF005962">
    <property type="entry name" value="Pept_M20D_amidohydro"/>
    <property type="match status" value="1"/>
</dbReference>
<comment type="cofactor">
    <cofactor evidence="2">
        <name>Mn(2+)</name>
        <dbReference type="ChEBI" id="CHEBI:29035"/>
    </cofactor>
    <text evidence="2">The Mn(2+) ion enhances activity.</text>
</comment>
<feature type="domain" description="Peptidase M20 dimerisation" evidence="3">
    <location>
        <begin position="180"/>
        <end position="271"/>
    </location>
</feature>
<evidence type="ECO:0000313" key="4">
    <source>
        <dbReference type="EMBL" id="RUS55035.1"/>
    </source>
</evidence>
<feature type="binding site" evidence="2">
    <location>
        <position position="156"/>
    </location>
    <ligand>
        <name>Mn(2+)</name>
        <dbReference type="ChEBI" id="CHEBI:29035"/>
        <label>2</label>
    </ligand>
</feature>
<dbReference type="InterPro" id="IPR017439">
    <property type="entry name" value="Amidohydrolase"/>
</dbReference>
<gene>
    <name evidence="4" type="ORF">QI30_08675</name>
</gene>
<dbReference type="EMBL" id="JTFC01000031">
    <property type="protein sequence ID" value="RUS55035.1"/>
    <property type="molecule type" value="Genomic_DNA"/>
</dbReference>
<keyword evidence="2" id="KW-0479">Metal-binding</keyword>
<dbReference type="FunFam" id="3.30.70.360:FF:000001">
    <property type="entry name" value="N-acetyldiaminopimelate deacetylase"/>
    <property type="match status" value="1"/>
</dbReference>
<dbReference type="Proteomes" id="UP000288623">
    <property type="component" value="Unassembled WGS sequence"/>
</dbReference>
<dbReference type="Gene3D" id="3.30.70.360">
    <property type="match status" value="1"/>
</dbReference>
<feature type="binding site" evidence="2">
    <location>
        <position position="131"/>
    </location>
    <ligand>
        <name>Mn(2+)</name>
        <dbReference type="ChEBI" id="CHEBI:29035"/>
        <label>2</label>
    </ligand>
</feature>
<feature type="binding site" evidence="2">
    <location>
        <position position="356"/>
    </location>
    <ligand>
        <name>Mn(2+)</name>
        <dbReference type="ChEBI" id="CHEBI:29035"/>
        <label>2</label>
    </ligand>
</feature>
<keyword evidence="2" id="KW-0464">Manganese</keyword>
<dbReference type="NCBIfam" id="TIGR01891">
    <property type="entry name" value="amidohydrolases"/>
    <property type="match status" value="1"/>
</dbReference>
<dbReference type="Pfam" id="PF01546">
    <property type="entry name" value="Peptidase_M20"/>
    <property type="match status" value="1"/>
</dbReference>
<dbReference type="GO" id="GO:0019877">
    <property type="term" value="P:diaminopimelate biosynthetic process"/>
    <property type="evidence" value="ECO:0007669"/>
    <property type="project" value="UniProtKB-ARBA"/>
</dbReference>
<dbReference type="RefSeq" id="WP_126990538.1">
    <property type="nucleotide sequence ID" value="NZ_JTFC01000031.1"/>
</dbReference>
<protein>
    <submittedName>
        <fullName evidence="4">N-acyl-L-amino acid amidohydrolase</fullName>
    </submittedName>
</protein>